<gene>
    <name evidence="3" type="ORF">CLV62_1362</name>
</gene>
<feature type="transmembrane region" description="Helical" evidence="1">
    <location>
        <begin position="45"/>
        <end position="69"/>
    </location>
</feature>
<keyword evidence="1" id="KW-1133">Transmembrane helix</keyword>
<dbReference type="RefSeq" id="WP_110312314.1">
    <property type="nucleotide sequence ID" value="NZ_QICL01000036.1"/>
</dbReference>
<keyword evidence="1" id="KW-0812">Transmembrane</keyword>
<dbReference type="OrthoDB" id="9809908at2"/>
<feature type="transmembrane region" description="Helical" evidence="1">
    <location>
        <begin position="114"/>
        <end position="134"/>
    </location>
</feature>
<feature type="transmembrane region" description="Helical" evidence="1">
    <location>
        <begin position="81"/>
        <end position="102"/>
    </location>
</feature>
<proteinExistence type="predicted"/>
<dbReference type="InterPro" id="IPR010559">
    <property type="entry name" value="Sig_transdc_His_kin_internal"/>
</dbReference>
<dbReference type="InterPro" id="IPR050640">
    <property type="entry name" value="Bact_2-comp_sensor_kinase"/>
</dbReference>
<comment type="caution">
    <text evidence="3">The sequence shown here is derived from an EMBL/GenBank/DDBJ whole genome shotgun (WGS) entry which is preliminary data.</text>
</comment>
<dbReference type="PANTHER" id="PTHR34220">
    <property type="entry name" value="SENSOR HISTIDINE KINASE YPDA"/>
    <property type="match status" value="1"/>
</dbReference>
<accession>A0A2V3PKZ4</accession>
<dbReference type="GO" id="GO:0016020">
    <property type="term" value="C:membrane"/>
    <property type="evidence" value="ECO:0007669"/>
    <property type="project" value="InterPro"/>
</dbReference>
<dbReference type="GO" id="GO:0000155">
    <property type="term" value="F:phosphorelay sensor kinase activity"/>
    <property type="evidence" value="ECO:0007669"/>
    <property type="project" value="InterPro"/>
</dbReference>
<evidence type="ECO:0000313" key="3">
    <source>
        <dbReference type="EMBL" id="PXV59381.1"/>
    </source>
</evidence>
<feature type="transmembrane region" description="Helical" evidence="1">
    <location>
        <begin position="12"/>
        <end position="33"/>
    </location>
</feature>
<evidence type="ECO:0000256" key="1">
    <source>
        <dbReference type="SAM" id="Phobius"/>
    </source>
</evidence>
<reference evidence="3 4" key="1">
    <citation type="submission" date="2018-03" db="EMBL/GenBank/DDBJ databases">
        <title>Genomic Encyclopedia of Archaeal and Bacterial Type Strains, Phase II (KMG-II): from individual species to whole genera.</title>
        <authorList>
            <person name="Goeker M."/>
        </authorList>
    </citation>
    <scope>NUCLEOTIDE SEQUENCE [LARGE SCALE GENOMIC DNA]</scope>
    <source>
        <strain evidence="3 4">DSM 100214</strain>
    </source>
</reference>
<dbReference type="Proteomes" id="UP000247973">
    <property type="component" value="Unassembled WGS sequence"/>
</dbReference>
<evidence type="ECO:0000259" key="2">
    <source>
        <dbReference type="Pfam" id="PF06580"/>
    </source>
</evidence>
<keyword evidence="1" id="KW-0472">Membrane</keyword>
<keyword evidence="3" id="KW-0808">Transferase</keyword>
<keyword evidence="4" id="KW-1185">Reference proteome</keyword>
<sequence>MNILDKYSTYKLLWISLISAVFIIYPNITWIPWELSLVEETRRTHYLLLFGFRYVFYTSFIFLLIKINLQKIKTLSFQKRFGYNALISIGAYAVYGGTAFLIDLKVRHFGSLVLFQFFIVCILATLMGYIYLLYIEQRKKEQEIELLKIENLQSRYDALTNQINPHFFFNSLNGLTALIRKKNDEITLTYVNKLSDVFRYILQSDKKGLVTIEEELEFVNAFRYMMEVRFANKLEYTIDVDKDILSSKLPVLSILPVLDNIVVHNMIDSDHKMVVSIYLNDDKELVISNPIYPKLSSPVTNGTGLKNLENRFSLLMNKQIRVENNGSIFRVYLPLK</sequence>
<evidence type="ECO:0000313" key="4">
    <source>
        <dbReference type="Proteomes" id="UP000247973"/>
    </source>
</evidence>
<dbReference type="EMBL" id="QICL01000036">
    <property type="protein sequence ID" value="PXV59381.1"/>
    <property type="molecule type" value="Genomic_DNA"/>
</dbReference>
<name>A0A2V3PKZ4_9BACT</name>
<keyword evidence="3" id="KW-0418">Kinase</keyword>
<dbReference type="AlphaFoldDB" id="A0A2V3PKZ4"/>
<feature type="domain" description="Signal transduction histidine kinase internal region" evidence="2">
    <location>
        <begin position="155"/>
        <end position="234"/>
    </location>
</feature>
<organism evidence="3 4">
    <name type="scientific">Dysgonomonas alginatilytica</name>
    <dbReference type="NCBI Taxonomy" id="1605892"/>
    <lineage>
        <taxon>Bacteria</taxon>
        <taxon>Pseudomonadati</taxon>
        <taxon>Bacteroidota</taxon>
        <taxon>Bacteroidia</taxon>
        <taxon>Bacteroidales</taxon>
        <taxon>Dysgonomonadaceae</taxon>
        <taxon>Dysgonomonas</taxon>
    </lineage>
</organism>
<dbReference type="PANTHER" id="PTHR34220:SF7">
    <property type="entry name" value="SENSOR HISTIDINE KINASE YPDA"/>
    <property type="match status" value="1"/>
</dbReference>
<protein>
    <submittedName>
        <fullName evidence="3">Histidine kinase</fullName>
    </submittedName>
</protein>
<dbReference type="Pfam" id="PF06580">
    <property type="entry name" value="His_kinase"/>
    <property type="match status" value="1"/>
</dbReference>